<evidence type="ECO:0000313" key="8">
    <source>
        <dbReference type="Proteomes" id="UP000465609"/>
    </source>
</evidence>
<proteinExistence type="inferred from homology"/>
<dbReference type="SUPFAM" id="SSF53474">
    <property type="entry name" value="alpha/beta-Hydrolases"/>
    <property type="match status" value="1"/>
</dbReference>
<feature type="chain" id="PRO_5047008035" evidence="6">
    <location>
        <begin position="20"/>
        <end position="280"/>
    </location>
</feature>
<sequence>MLLVPPGLLAAALLPAAHAADCPDAQVIFARGTEEAPGPGGVGTAFINGLRTAIGPKTLDVYAVDYPATTDFPTAVDGIRDARRQIVTTAAACPRTKMVLGGFSQGAAVAGFVTAGTIPEGISAAEVPAPMPPDIADHVAAVALFGKPSARFMRAIGSPSVTVGPVYQPKTTDLCVSNDLVCDAHGSSFDAHNSYIDSGLVTQGVNFAAAQLQAGWAADALAGPAPWSSTAVQAADQAGRGQPAPAATVPTTAAPAHMPASAPWLPGPEQPAPTPDTVPQ</sequence>
<dbReference type="InterPro" id="IPR000675">
    <property type="entry name" value="Cutinase/axe"/>
</dbReference>
<dbReference type="PANTHER" id="PTHR33630">
    <property type="entry name" value="CUTINASE RV1984C-RELATED-RELATED"/>
    <property type="match status" value="1"/>
</dbReference>
<accession>A0ABN5YPX9</accession>
<feature type="region of interest" description="Disordered" evidence="5">
    <location>
        <begin position="231"/>
        <end position="280"/>
    </location>
</feature>
<dbReference type="SMART" id="SM01110">
    <property type="entry name" value="Cutinase"/>
    <property type="match status" value="1"/>
</dbReference>
<keyword evidence="3" id="KW-0378">Hydrolase</keyword>
<reference evidence="7 8" key="1">
    <citation type="journal article" date="2019" name="Emerg. Microbes Infect.">
        <title>Comprehensive subspecies identification of 175 nontuberculous mycobacteria species based on 7547 genomic profiles.</title>
        <authorList>
            <person name="Matsumoto Y."/>
            <person name="Kinjo T."/>
            <person name="Motooka D."/>
            <person name="Nabeya D."/>
            <person name="Jung N."/>
            <person name="Uechi K."/>
            <person name="Horii T."/>
            <person name="Iida T."/>
            <person name="Fujita J."/>
            <person name="Nakamura S."/>
        </authorList>
    </citation>
    <scope>NUCLEOTIDE SEQUENCE [LARGE SCALE GENOMIC DNA]</scope>
    <source>
        <strain evidence="7 8">JCM 15296</strain>
    </source>
</reference>
<evidence type="ECO:0000313" key="7">
    <source>
        <dbReference type="EMBL" id="BBX83643.1"/>
    </source>
</evidence>
<evidence type="ECO:0000256" key="5">
    <source>
        <dbReference type="SAM" id="MobiDB-lite"/>
    </source>
</evidence>
<comment type="similarity">
    <text evidence="1">Belongs to the cutinase family.</text>
</comment>
<feature type="compositionally biased region" description="Pro residues" evidence="5">
    <location>
        <begin position="265"/>
        <end position="280"/>
    </location>
</feature>
<keyword evidence="4" id="KW-1015">Disulfide bond</keyword>
<feature type="signal peptide" evidence="6">
    <location>
        <begin position="1"/>
        <end position="19"/>
    </location>
</feature>
<keyword evidence="6" id="KW-0732">Signal</keyword>
<evidence type="ECO:0000256" key="1">
    <source>
        <dbReference type="ARBA" id="ARBA00007534"/>
    </source>
</evidence>
<feature type="compositionally biased region" description="Low complexity" evidence="5">
    <location>
        <begin position="243"/>
        <end position="263"/>
    </location>
</feature>
<protein>
    <submittedName>
        <fullName evidence="7">Serine esterase</fullName>
    </submittedName>
</protein>
<evidence type="ECO:0000256" key="6">
    <source>
        <dbReference type="SAM" id="SignalP"/>
    </source>
</evidence>
<evidence type="ECO:0000256" key="3">
    <source>
        <dbReference type="ARBA" id="ARBA00022801"/>
    </source>
</evidence>
<dbReference type="Pfam" id="PF01083">
    <property type="entry name" value="Cutinase"/>
    <property type="match status" value="1"/>
</dbReference>
<evidence type="ECO:0000256" key="2">
    <source>
        <dbReference type="ARBA" id="ARBA00022487"/>
    </source>
</evidence>
<keyword evidence="2" id="KW-0719">Serine esterase</keyword>
<keyword evidence="8" id="KW-1185">Reference proteome</keyword>
<dbReference type="PANTHER" id="PTHR33630:SF9">
    <property type="entry name" value="CUTINASE 4"/>
    <property type="match status" value="1"/>
</dbReference>
<organism evidence="7 8">
    <name type="scientific">Mycolicibacterium aubagnense</name>
    <dbReference type="NCBI Taxonomy" id="319707"/>
    <lineage>
        <taxon>Bacteria</taxon>
        <taxon>Bacillati</taxon>
        <taxon>Actinomycetota</taxon>
        <taxon>Actinomycetes</taxon>
        <taxon>Mycobacteriales</taxon>
        <taxon>Mycobacteriaceae</taxon>
        <taxon>Mycolicibacterium</taxon>
    </lineage>
</organism>
<dbReference type="RefSeq" id="WP_234884318.1">
    <property type="nucleotide sequence ID" value="NZ_AP022577.1"/>
</dbReference>
<evidence type="ECO:0000256" key="4">
    <source>
        <dbReference type="ARBA" id="ARBA00023157"/>
    </source>
</evidence>
<dbReference type="EMBL" id="AP022577">
    <property type="protein sequence ID" value="BBX83643.1"/>
    <property type="molecule type" value="Genomic_DNA"/>
</dbReference>
<dbReference type="InterPro" id="IPR029058">
    <property type="entry name" value="AB_hydrolase_fold"/>
</dbReference>
<dbReference type="Gene3D" id="3.40.50.1820">
    <property type="entry name" value="alpha/beta hydrolase"/>
    <property type="match status" value="1"/>
</dbReference>
<gene>
    <name evidence="7" type="ORF">MAUB_15160</name>
</gene>
<dbReference type="Proteomes" id="UP000465609">
    <property type="component" value="Chromosome"/>
</dbReference>
<name>A0ABN5YPX9_9MYCO</name>